<protein>
    <recommendedName>
        <fullName evidence="7">J domain-containing protein</fullName>
    </recommendedName>
</protein>
<evidence type="ECO:0000256" key="4">
    <source>
        <dbReference type="ARBA" id="ARBA00023136"/>
    </source>
</evidence>
<feature type="domain" description="J" evidence="7">
    <location>
        <begin position="24"/>
        <end position="88"/>
    </location>
</feature>
<dbReference type="OrthoDB" id="442087at2759"/>
<feature type="compositionally biased region" description="Low complexity" evidence="5">
    <location>
        <begin position="93"/>
        <end position="106"/>
    </location>
</feature>
<evidence type="ECO:0000313" key="9">
    <source>
        <dbReference type="Proteomes" id="UP000030693"/>
    </source>
</evidence>
<keyword evidence="3 6" id="KW-1133">Transmembrane helix</keyword>
<evidence type="ECO:0000256" key="5">
    <source>
        <dbReference type="SAM" id="MobiDB-lite"/>
    </source>
</evidence>
<gene>
    <name evidence="8" type="ORF">H696_06026</name>
</gene>
<dbReference type="SMART" id="SM00271">
    <property type="entry name" value="DnaJ"/>
    <property type="match status" value="1"/>
</dbReference>
<dbReference type="RefSeq" id="XP_009498067.1">
    <property type="nucleotide sequence ID" value="XM_009499792.1"/>
</dbReference>
<dbReference type="Gene3D" id="1.10.287.110">
    <property type="entry name" value="DnaJ domain"/>
    <property type="match status" value="1"/>
</dbReference>
<dbReference type="CDD" id="cd06257">
    <property type="entry name" value="DnaJ"/>
    <property type="match status" value="1"/>
</dbReference>
<evidence type="ECO:0000256" key="3">
    <source>
        <dbReference type="ARBA" id="ARBA00022989"/>
    </source>
</evidence>
<keyword evidence="9" id="KW-1185">Reference proteome</keyword>
<dbReference type="Pfam" id="PF09320">
    <property type="entry name" value="DUF1977"/>
    <property type="match status" value="1"/>
</dbReference>
<dbReference type="Proteomes" id="UP000030693">
    <property type="component" value="Unassembled WGS sequence"/>
</dbReference>
<dbReference type="eggNOG" id="KOG0714">
    <property type="taxonomic scope" value="Eukaryota"/>
</dbReference>
<dbReference type="GeneID" id="20530751"/>
<dbReference type="InterPro" id="IPR036869">
    <property type="entry name" value="J_dom_sf"/>
</dbReference>
<dbReference type="InterPro" id="IPR001623">
    <property type="entry name" value="DnaJ_domain"/>
</dbReference>
<evidence type="ECO:0000259" key="7">
    <source>
        <dbReference type="PROSITE" id="PS50076"/>
    </source>
</evidence>
<dbReference type="PANTHER" id="PTHR43908">
    <property type="entry name" value="AT29763P-RELATED"/>
    <property type="match status" value="1"/>
</dbReference>
<dbReference type="PRINTS" id="PR00625">
    <property type="entry name" value="JDOMAIN"/>
</dbReference>
<dbReference type="GO" id="GO:0016020">
    <property type="term" value="C:membrane"/>
    <property type="evidence" value="ECO:0007669"/>
    <property type="project" value="UniProtKB-SubCell"/>
</dbReference>
<dbReference type="STRING" id="691883.A0A058Z079"/>
<dbReference type="InterPro" id="IPR051100">
    <property type="entry name" value="DnaJ_subfamily_B/C"/>
</dbReference>
<evidence type="ECO:0000256" key="2">
    <source>
        <dbReference type="ARBA" id="ARBA00022692"/>
    </source>
</evidence>
<comment type="subcellular location">
    <subcellularLocation>
        <location evidence="1">Membrane</location>
        <topology evidence="1">Single-pass membrane protein</topology>
    </subcellularLocation>
</comment>
<evidence type="ECO:0000256" key="6">
    <source>
        <dbReference type="SAM" id="Phobius"/>
    </source>
</evidence>
<sequence>MTDQAPAYTKEQQEAVAAILRCNDYYSVLGVAQNATETDIRRAYRRLALNFHPDKNHAPRAKEAFMMIDEAFRVLSDNDRRRRFDMTGAFERGGATAASRESTASAGGSGTFPFSAHSAGTRRRAGGFDPHMYNGANFNFANMNPHDLFTFMMYGPFEGAQRRPGSMHTQFFNVRGDNFPGMFSHPDRGRARARDGGAAAAGPQGPIEKIWSAVATVLPIIFIFLFLLSNLTTNHANASYTAPPDFTYRQADTHPTPRVTANMAVPYFVSAASFDPRFPASSNALKVLEHTIEREYVRSFFDACKAEYDIRQRLLRHATLNGSEADRKVAEARPTYSCDIYWALKSGKLVTDISDLLARRQAALEAEPAAIRARIPAAPPIKPPRPGARS</sequence>
<keyword evidence="2 6" id="KW-0812">Transmembrane</keyword>
<feature type="region of interest" description="Disordered" evidence="5">
    <location>
        <begin position="92"/>
        <end position="119"/>
    </location>
</feature>
<dbReference type="Pfam" id="PF00226">
    <property type="entry name" value="DnaJ"/>
    <property type="match status" value="1"/>
</dbReference>
<evidence type="ECO:0000313" key="8">
    <source>
        <dbReference type="EMBL" id="KCV67506.1"/>
    </source>
</evidence>
<dbReference type="SUPFAM" id="SSF46565">
    <property type="entry name" value="Chaperone J-domain"/>
    <property type="match status" value="1"/>
</dbReference>
<dbReference type="AlphaFoldDB" id="A0A058Z079"/>
<feature type="transmembrane region" description="Helical" evidence="6">
    <location>
        <begin position="210"/>
        <end position="228"/>
    </location>
</feature>
<name>A0A058Z079_FONAL</name>
<organism evidence="8">
    <name type="scientific">Fonticula alba</name>
    <name type="common">Slime mold</name>
    <dbReference type="NCBI Taxonomy" id="691883"/>
    <lineage>
        <taxon>Eukaryota</taxon>
        <taxon>Rotosphaerida</taxon>
        <taxon>Fonticulaceae</taxon>
        <taxon>Fonticula</taxon>
    </lineage>
</organism>
<proteinExistence type="predicted"/>
<dbReference type="PROSITE" id="PS50076">
    <property type="entry name" value="DNAJ_2"/>
    <property type="match status" value="1"/>
</dbReference>
<evidence type="ECO:0000256" key="1">
    <source>
        <dbReference type="ARBA" id="ARBA00004167"/>
    </source>
</evidence>
<accession>A0A058Z079</accession>
<keyword evidence="4 6" id="KW-0472">Membrane</keyword>
<dbReference type="EMBL" id="KB932217">
    <property type="protein sequence ID" value="KCV67506.1"/>
    <property type="molecule type" value="Genomic_DNA"/>
</dbReference>
<dbReference type="InterPro" id="IPR015399">
    <property type="entry name" value="DUF1977_DnaJ-like"/>
</dbReference>
<reference evidence="8" key="1">
    <citation type="submission" date="2013-04" db="EMBL/GenBank/DDBJ databases">
        <title>The Genome Sequence of Fonticula alba ATCC 38817.</title>
        <authorList>
            <consortium name="The Broad Institute Genomics Platform"/>
            <person name="Russ C."/>
            <person name="Cuomo C."/>
            <person name="Burger G."/>
            <person name="Gray M.W."/>
            <person name="Holland P.W.H."/>
            <person name="King N."/>
            <person name="Lang F.B.F."/>
            <person name="Roger A.J."/>
            <person name="Ruiz-Trillo I."/>
            <person name="Brown M."/>
            <person name="Walker B."/>
            <person name="Young S."/>
            <person name="Zeng Q."/>
            <person name="Gargeya S."/>
            <person name="Fitzgerald M."/>
            <person name="Haas B."/>
            <person name="Abouelleil A."/>
            <person name="Allen A.W."/>
            <person name="Alvarado L."/>
            <person name="Arachchi H.M."/>
            <person name="Berlin A.M."/>
            <person name="Chapman S.B."/>
            <person name="Gainer-Dewar J."/>
            <person name="Goldberg J."/>
            <person name="Griggs A."/>
            <person name="Gujja S."/>
            <person name="Hansen M."/>
            <person name="Howarth C."/>
            <person name="Imamovic A."/>
            <person name="Ireland A."/>
            <person name="Larimer J."/>
            <person name="McCowan C."/>
            <person name="Murphy C."/>
            <person name="Pearson M."/>
            <person name="Poon T.W."/>
            <person name="Priest M."/>
            <person name="Roberts A."/>
            <person name="Saif S."/>
            <person name="Shea T."/>
            <person name="Sisk P."/>
            <person name="Sykes S."/>
            <person name="Wortman J."/>
            <person name="Nusbaum C."/>
            <person name="Birren B."/>
        </authorList>
    </citation>
    <scope>NUCLEOTIDE SEQUENCE [LARGE SCALE GENOMIC DNA]</scope>
    <source>
        <strain evidence="8">ATCC 38817</strain>
    </source>
</reference>